<gene>
    <name evidence="1" type="ORF">FIA58_018265</name>
</gene>
<dbReference type="Proteomes" id="UP000817854">
    <property type="component" value="Unassembled WGS sequence"/>
</dbReference>
<reference evidence="2" key="1">
    <citation type="submission" date="2019-05" db="EMBL/GenBank/DDBJ databases">
        <title>Flavobacterium profundi sp. nov., isolated from a deep-sea seamount.</title>
        <authorList>
            <person name="Zhang D.-C."/>
        </authorList>
    </citation>
    <scope>NUCLEOTIDE SEQUENCE [LARGE SCALE GENOMIC DNA]</scope>
    <source>
        <strain evidence="2">EC11</strain>
    </source>
</reference>
<keyword evidence="2" id="KW-1185">Reference proteome</keyword>
<comment type="caution">
    <text evidence="1">The sequence shown here is derived from an EMBL/GenBank/DDBJ whole genome shotgun (WGS) entry which is preliminary data.</text>
</comment>
<dbReference type="EMBL" id="VEVQ02000016">
    <property type="protein sequence ID" value="NHN27630.1"/>
    <property type="molecule type" value="Genomic_DNA"/>
</dbReference>
<evidence type="ECO:0000313" key="2">
    <source>
        <dbReference type="Proteomes" id="UP000817854"/>
    </source>
</evidence>
<accession>A0ABX0J116</accession>
<proteinExistence type="predicted"/>
<dbReference type="RefSeq" id="WP_140964141.1">
    <property type="nucleotide sequence ID" value="NZ_VEVQ02000016.1"/>
</dbReference>
<evidence type="ECO:0000313" key="1">
    <source>
        <dbReference type="EMBL" id="NHN27630.1"/>
    </source>
</evidence>
<organism evidence="1 2">
    <name type="scientific">Flavobacterium jejuense</name>
    <dbReference type="NCBI Taxonomy" id="1544455"/>
    <lineage>
        <taxon>Bacteria</taxon>
        <taxon>Pseudomonadati</taxon>
        <taxon>Bacteroidota</taxon>
        <taxon>Flavobacteriia</taxon>
        <taxon>Flavobacteriales</taxon>
        <taxon>Flavobacteriaceae</taxon>
        <taxon>Flavobacterium</taxon>
    </lineage>
</organism>
<name>A0ABX0J116_9FLAO</name>
<sequence>MKFKFTVLFLSLTFSILSQEKIKTTFIDSLVLENKTVYEINEHNIYYSVNNVFYKKTKDKEFNYTNITLGNLTTVDLYNPLQTVLFYKDFNTVILLDNQLNENHKIEGNKLENIVAFSCIGLAIQNQIWFYDSLSQKIGLYNFKTDTYKFISTPLTSKITLHTTDYNYFYWIDEENICYTISIFGKIKTIGKLPVYDTIQILNEENYVIKKEKQLYLFKKKENKLFEISISKNSFDKFYYKNGILSIFTADKVINYKILLP</sequence>
<reference evidence="1 2" key="2">
    <citation type="submission" date="2020-02" db="EMBL/GenBank/DDBJ databases">
        <title>Flavobacterium profundi sp. nov., isolated from a deep-sea seamount.</title>
        <authorList>
            <person name="Zhang D.-C."/>
        </authorList>
    </citation>
    <scope>NUCLEOTIDE SEQUENCE [LARGE SCALE GENOMIC DNA]</scope>
    <source>
        <strain evidence="1 2">EC11</strain>
    </source>
</reference>
<protein>
    <submittedName>
        <fullName evidence="1">Uncharacterized protein</fullName>
    </submittedName>
</protein>